<dbReference type="AlphaFoldDB" id="A0A1H8EQS7"/>
<comment type="subcellular location">
    <subcellularLocation>
        <location evidence="1">Membrane</location>
        <topology evidence="1">Multi-pass membrane protein</topology>
    </subcellularLocation>
</comment>
<name>A0A1H8EQS7_9FIRM</name>
<keyword evidence="3 6" id="KW-1133">Transmembrane helix</keyword>
<dbReference type="PANTHER" id="PTHR43077">
    <property type="entry name" value="TRANSPORT PERMEASE YVFS-RELATED"/>
    <property type="match status" value="1"/>
</dbReference>
<accession>A0A1H8EQS7</accession>
<evidence type="ECO:0000313" key="9">
    <source>
        <dbReference type="Proteomes" id="UP000199512"/>
    </source>
</evidence>
<organism evidence="8 9">
    <name type="scientific">Peptostreptococcus russellii</name>
    <dbReference type="NCBI Taxonomy" id="215200"/>
    <lineage>
        <taxon>Bacteria</taxon>
        <taxon>Bacillati</taxon>
        <taxon>Bacillota</taxon>
        <taxon>Clostridia</taxon>
        <taxon>Peptostreptococcales</taxon>
        <taxon>Peptostreptococcaceae</taxon>
        <taxon>Peptostreptococcus</taxon>
    </lineage>
</organism>
<dbReference type="GO" id="GO:0140359">
    <property type="term" value="F:ABC-type transporter activity"/>
    <property type="evidence" value="ECO:0007669"/>
    <property type="project" value="InterPro"/>
</dbReference>
<evidence type="ECO:0000256" key="2">
    <source>
        <dbReference type="ARBA" id="ARBA00022692"/>
    </source>
</evidence>
<feature type="transmembrane region" description="Helical" evidence="6">
    <location>
        <begin position="666"/>
        <end position="690"/>
    </location>
</feature>
<keyword evidence="2 6" id="KW-0812">Transmembrane</keyword>
<keyword evidence="9" id="KW-1185">Reference proteome</keyword>
<sequence>MQKNIFEGDAMKKDDRIDNNNVEKNETLNTKGNNEENIDKDKDTNTTKHHNNRFRSRIKNSKRRRFKFDPKSWKEKYLLDPRIVFNIYKRDVMEILRNTAVLVIILGLTIVPSLYAWFNIKAFWDPYGNAKYLKVAIVNQDVGTEFKNQSLKLGDKVVDNLKENAALDWQFVSKQRAETGLKSGEYYAIILIPKDFSKDLVSVTKEDVKKATIDYTVNEKLNAIAPKITDKGADTIQQKINEALVETVSKVSLSALGGVANVMGDMDPKLDKMKKTLTRLDQQLDNLDKLSRTGDKTLNDLSKTLDTSKKTMPNIQTTINDSKKLNSDIKTTLNDANSSFNNVVPDLKKDLELTSDILGQTADLANTVSDKGTIVNEDATALMLRMKSKTVSSINMLEGMVDVLTSINRRNSALLNVTISSLKDIIKTLEDLNNTTSDSLRLLESGHDMSTDSLSKIVNLSDSVNRRVADLLSDFDTKIADPVNKIHKSSVNVTNDLNKVMDDANRIYPNINALLSDATSVTNTLKSTTALTQDSIRLLKEQVKDSIENIDEIQNNKDFKDFNNVVKSNILDRVDFLKDPVSLKENKIYKIENYGSAMAPFYSVLAAWVGGLVLVAVLSTKVRGKNRAVDEYFGRLLLFLTLAIIQSVIITLGDFFILGITAKHAFLFGAILVFCSIVFTIIIYSLVSLFGTVGKGLCVFLLVIQIGGSGGTFPIQMTPDFFKAINSVIPFTYGIDACREAIGGIYLPNLMHDIRALLIFMIIPLVASILFKGPINRLGHPMNKMFNNSFLIGH</sequence>
<evidence type="ECO:0000256" key="1">
    <source>
        <dbReference type="ARBA" id="ARBA00004141"/>
    </source>
</evidence>
<dbReference type="InterPro" id="IPR051328">
    <property type="entry name" value="T7SS_ABC-Transporter"/>
</dbReference>
<keyword evidence="4 6" id="KW-0472">Membrane</keyword>
<dbReference type="Gene3D" id="3.40.1710.10">
    <property type="entry name" value="abc type-2 transporter like domain"/>
    <property type="match status" value="1"/>
</dbReference>
<dbReference type="GO" id="GO:0016020">
    <property type="term" value="C:membrane"/>
    <property type="evidence" value="ECO:0007669"/>
    <property type="project" value="UniProtKB-SubCell"/>
</dbReference>
<feature type="transmembrane region" description="Helical" evidence="6">
    <location>
        <begin position="756"/>
        <end position="775"/>
    </location>
</feature>
<dbReference type="PANTHER" id="PTHR43077:SF10">
    <property type="entry name" value="TRANSPORT PERMEASE PROTEIN"/>
    <property type="match status" value="1"/>
</dbReference>
<feature type="transmembrane region" description="Helical" evidence="6">
    <location>
        <begin position="99"/>
        <end position="118"/>
    </location>
</feature>
<feature type="compositionally biased region" description="Basic and acidic residues" evidence="5">
    <location>
        <begin position="33"/>
        <end position="46"/>
    </location>
</feature>
<feature type="domain" description="ABC-2 type transporter transmembrane" evidence="7">
    <location>
        <begin position="567"/>
        <end position="770"/>
    </location>
</feature>
<reference evidence="8 9" key="1">
    <citation type="submission" date="2016-10" db="EMBL/GenBank/DDBJ databases">
        <authorList>
            <person name="de Groot N.N."/>
        </authorList>
    </citation>
    <scope>NUCLEOTIDE SEQUENCE [LARGE SCALE GENOMIC DNA]</scope>
    <source>
        <strain evidence="8 9">Calf135</strain>
    </source>
</reference>
<feature type="transmembrane region" description="Helical" evidence="6">
    <location>
        <begin position="601"/>
        <end position="620"/>
    </location>
</feature>
<dbReference type="Pfam" id="PF12698">
    <property type="entry name" value="ABC2_membrane_3"/>
    <property type="match status" value="2"/>
</dbReference>
<feature type="domain" description="ABC-2 type transporter transmembrane" evidence="7">
    <location>
        <begin position="103"/>
        <end position="244"/>
    </location>
</feature>
<feature type="transmembrane region" description="Helical" evidence="6">
    <location>
        <begin position="632"/>
        <end position="660"/>
    </location>
</feature>
<dbReference type="InterPro" id="IPR013525">
    <property type="entry name" value="ABC2_TM"/>
</dbReference>
<dbReference type="Proteomes" id="UP000199512">
    <property type="component" value="Unassembled WGS sequence"/>
</dbReference>
<proteinExistence type="predicted"/>
<feature type="compositionally biased region" description="Basic and acidic residues" evidence="5">
    <location>
        <begin position="9"/>
        <end position="26"/>
    </location>
</feature>
<dbReference type="EMBL" id="FODF01000001">
    <property type="protein sequence ID" value="SEN21128.1"/>
    <property type="molecule type" value="Genomic_DNA"/>
</dbReference>
<evidence type="ECO:0000259" key="7">
    <source>
        <dbReference type="Pfam" id="PF12698"/>
    </source>
</evidence>
<dbReference type="InterPro" id="IPR017501">
    <property type="entry name" value="Phage_infect_YhgE_C"/>
</dbReference>
<evidence type="ECO:0000256" key="6">
    <source>
        <dbReference type="SAM" id="Phobius"/>
    </source>
</evidence>
<dbReference type="InterPro" id="IPR017500">
    <property type="entry name" value="Phage_infect_YhgE_N"/>
</dbReference>
<evidence type="ECO:0000256" key="3">
    <source>
        <dbReference type="ARBA" id="ARBA00022989"/>
    </source>
</evidence>
<evidence type="ECO:0000256" key="4">
    <source>
        <dbReference type="ARBA" id="ARBA00023136"/>
    </source>
</evidence>
<evidence type="ECO:0000256" key="5">
    <source>
        <dbReference type="SAM" id="MobiDB-lite"/>
    </source>
</evidence>
<dbReference type="NCBIfam" id="TIGR03062">
    <property type="entry name" value="pip_yhgE_Cterm"/>
    <property type="match status" value="1"/>
</dbReference>
<dbReference type="OrthoDB" id="9811483at2"/>
<evidence type="ECO:0000313" key="8">
    <source>
        <dbReference type="EMBL" id="SEN21128.1"/>
    </source>
</evidence>
<protein>
    <submittedName>
        <fullName evidence="8">YhgE/Pip N-terminal domain-containing protein/YhgE/Pip C-terminal domain-containing protein</fullName>
    </submittedName>
</protein>
<feature type="transmembrane region" description="Helical" evidence="6">
    <location>
        <begin position="697"/>
        <end position="717"/>
    </location>
</feature>
<gene>
    <name evidence="8" type="ORF">SAMN05216454_101190</name>
</gene>
<feature type="region of interest" description="Disordered" evidence="5">
    <location>
        <begin position="1"/>
        <end position="53"/>
    </location>
</feature>
<dbReference type="NCBIfam" id="TIGR03061">
    <property type="entry name" value="pip_yhgE_Nterm"/>
    <property type="match status" value="1"/>
</dbReference>